<dbReference type="EMBL" id="LAZR01060805">
    <property type="protein sequence ID" value="KKK64915.1"/>
    <property type="molecule type" value="Genomic_DNA"/>
</dbReference>
<accession>A0A0F8XUK2</accession>
<organism evidence="1">
    <name type="scientific">marine sediment metagenome</name>
    <dbReference type="NCBI Taxonomy" id="412755"/>
    <lineage>
        <taxon>unclassified sequences</taxon>
        <taxon>metagenomes</taxon>
        <taxon>ecological metagenomes</taxon>
    </lineage>
</organism>
<gene>
    <name evidence="1" type="ORF">LCGC14_2979410</name>
</gene>
<proteinExistence type="predicted"/>
<evidence type="ECO:0000313" key="1">
    <source>
        <dbReference type="EMBL" id="KKK64915.1"/>
    </source>
</evidence>
<name>A0A0F8XUK2_9ZZZZ</name>
<reference evidence="1" key="1">
    <citation type="journal article" date="2015" name="Nature">
        <title>Complex archaea that bridge the gap between prokaryotes and eukaryotes.</title>
        <authorList>
            <person name="Spang A."/>
            <person name="Saw J.H."/>
            <person name="Jorgensen S.L."/>
            <person name="Zaremba-Niedzwiedzka K."/>
            <person name="Martijn J."/>
            <person name="Lind A.E."/>
            <person name="van Eijk R."/>
            <person name="Schleper C."/>
            <person name="Guy L."/>
            <person name="Ettema T.J."/>
        </authorList>
    </citation>
    <scope>NUCLEOTIDE SEQUENCE</scope>
</reference>
<dbReference type="AlphaFoldDB" id="A0A0F8XUK2"/>
<comment type="caution">
    <text evidence="1">The sequence shown here is derived from an EMBL/GenBank/DDBJ whole genome shotgun (WGS) entry which is preliminary data.</text>
</comment>
<protein>
    <submittedName>
        <fullName evidence="1">Uncharacterized protein</fullName>
    </submittedName>
</protein>
<sequence length="55" mass="6644">MDVLIKFQKIKPDESGYDSKLIEKLSSLPPSERQIKYIYYDFKFGKGWKKREDKK</sequence>